<comment type="caution">
    <text evidence="1">The sequence shown here is derived from an EMBL/GenBank/DDBJ whole genome shotgun (WGS) entry which is preliminary data.</text>
</comment>
<accession>A0AB37YL89</accession>
<evidence type="ECO:0000313" key="2">
    <source>
        <dbReference type="Proteomes" id="UP000195728"/>
    </source>
</evidence>
<organism evidence="1 2">
    <name type="scientific">Bacillus wiedmannii</name>
    <dbReference type="NCBI Taxonomy" id="1890302"/>
    <lineage>
        <taxon>Bacteria</taxon>
        <taxon>Bacillati</taxon>
        <taxon>Bacillota</taxon>
        <taxon>Bacilli</taxon>
        <taxon>Bacillales</taxon>
        <taxon>Bacillaceae</taxon>
        <taxon>Bacillus</taxon>
        <taxon>Bacillus cereus group</taxon>
    </lineage>
</organism>
<dbReference type="AlphaFoldDB" id="A0AB37YL89"/>
<dbReference type="EMBL" id="FMBG01000010">
    <property type="protein sequence ID" value="SCB93499.1"/>
    <property type="molecule type" value="Genomic_DNA"/>
</dbReference>
<gene>
    <name evidence="1" type="ORF">BC10311_00814</name>
</gene>
<evidence type="ECO:0000313" key="1">
    <source>
        <dbReference type="EMBL" id="SCB93499.1"/>
    </source>
</evidence>
<sequence>MMFNVVSKITGKLCLNELNGLAKVHVEDVYLLVHMHAVVVLDV</sequence>
<dbReference type="Proteomes" id="UP000195728">
    <property type="component" value="Unassembled WGS sequence"/>
</dbReference>
<proteinExistence type="predicted"/>
<protein>
    <submittedName>
        <fullName evidence="1">Uncharacterized protein</fullName>
    </submittedName>
</protein>
<reference evidence="1 2" key="1">
    <citation type="submission" date="2016-08" db="EMBL/GenBank/DDBJ databases">
        <authorList>
            <person name="Loux V."/>
            <person name="Rue O."/>
        </authorList>
    </citation>
    <scope>NUCLEOTIDE SEQUENCE [LARGE SCALE GENOMIC DNA]</scope>
    <source>
        <strain evidence="1 2">WSBC_10311</strain>
    </source>
</reference>
<name>A0AB37YL89_9BACI</name>